<dbReference type="EMBL" id="MTKT01003944">
    <property type="protein sequence ID" value="OWM73920.1"/>
    <property type="molecule type" value="Genomic_DNA"/>
</dbReference>
<reference evidence="2" key="1">
    <citation type="journal article" date="2017" name="Plant J.">
        <title>The pomegranate (Punica granatum L.) genome and the genomics of punicalagin biosynthesis.</title>
        <authorList>
            <person name="Qin G."/>
            <person name="Xu C."/>
            <person name="Ming R."/>
            <person name="Tang H."/>
            <person name="Guyot R."/>
            <person name="Kramer E.M."/>
            <person name="Hu Y."/>
            <person name="Yi X."/>
            <person name="Qi Y."/>
            <person name="Xu X."/>
            <person name="Gao Z."/>
            <person name="Pan H."/>
            <person name="Jian J."/>
            <person name="Tian Y."/>
            <person name="Yue Z."/>
            <person name="Xu Y."/>
        </authorList>
    </citation>
    <scope>NUCLEOTIDE SEQUENCE [LARGE SCALE GENOMIC DNA]</scope>
    <source>
        <strain evidence="2">cv. Dabenzi</strain>
    </source>
</reference>
<gene>
    <name evidence="1" type="ORF">CDL15_Pgr008070</name>
</gene>
<evidence type="ECO:0000313" key="1">
    <source>
        <dbReference type="EMBL" id="OWM73920.1"/>
    </source>
</evidence>
<dbReference type="Proteomes" id="UP000197138">
    <property type="component" value="Unassembled WGS sequence"/>
</dbReference>
<comment type="caution">
    <text evidence="1">The sequence shown here is derived from an EMBL/GenBank/DDBJ whole genome shotgun (WGS) entry which is preliminary data.</text>
</comment>
<protein>
    <submittedName>
        <fullName evidence="1">Uncharacterized protein</fullName>
    </submittedName>
</protein>
<organism evidence="1 2">
    <name type="scientific">Punica granatum</name>
    <name type="common">Pomegranate</name>
    <dbReference type="NCBI Taxonomy" id="22663"/>
    <lineage>
        <taxon>Eukaryota</taxon>
        <taxon>Viridiplantae</taxon>
        <taxon>Streptophyta</taxon>
        <taxon>Embryophyta</taxon>
        <taxon>Tracheophyta</taxon>
        <taxon>Spermatophyta</taxon>
        <taxon>Magnoliopsida</taxon>
        <taxon>eudicotyledons</taxon>
        <taxon>Gunneridae</taxon>
        <taxon>Pentapetalae</taxon>
        <taxon>rosids</taxon>
        <taxon>malvids</taxon>
        <taxon>Myrtales</taxon>
        <taxon>Lythraceae</taxon>
        <taxon>Punica</taxon>
    </lineage>
</organism>
<name>A0A218WNI1_PUNGR</name>
<accession>A0A218WNI1</accession>
<dbReference type="AlphaFoldDB" id="A0A218WNI1"/>
<evidence type="ECO:0000313" key="2">
    <source>
        <dbReference type="Proteomes" id="UP000197138"/>
    </source>
</evidence>
<proteinExistence type="predicted"/>
<sequence length="89" mass="9612">MLGCKGMHIRGDRHAGHTGGALERAGVRAGGVWRAACARTGVWLAGVRADGRLARGRAGCAGVWLRVRRRVYCSPESTSFTRNHLNDLK</sequence>